<evidence type="ECO:0000256" key="6">
    <source>
        <dbReference type="SAM" id="MobiDB-lite"/>
    </source>
</evidence>
<proteinExistence type="predicted"/>
<dbReference type="FunFam" id="3.40.50.300:FF:000006">
    <property type="entry name" value="DNA-binding transcriptional regulator NtrC"/>
    <property type="match status" value="1"/>
</dbReference>
<dbReference type="InterPro" id="IPR058031">
    <property type="entry name" value="AAA_lid_NorR"/>
</dbReference>
<dbReference type="InterPro" id="IPR025662">
    <property type="entry name" value="Sigma_54_int_dom_ATP-bd_1"/>
</dbReference>
<dbReference type="EMBL" id="JH109152">
    <property type="protein sequence ID" value="EGW23415.1"/>
    <property type="molecule type" value="Genomic_DNA"/>
</dbReference>
<dbReference type="SUPFAM" id="SSF52540">
    <property type="entry name" value="P-loop containing nucleoside triphosphate hydrolases"/>
    <property type="match status" value="1"/>
</dbReference>
<dbReference type="HOGENOM" id="CLU_000445_0_7_6"/>
<dbReference type="PROSITE" id="PS00688">
    <property type="entry name" value="SIGMA54_INTERACT_3"/>
    <property type="match status" value="1"/>
</dbReference>
<feature type="region of interest" description="Disordered" evidence="6">
    <location>
        <begin position="363"/>
        <end position="393"/>
    </location>
</feature>
<dbReference type="GO" id="GO:0006355">
    <property type="term" value="P:regulation of DNA-templated transcription"/>
    <property type="evidence" value="ECO:0007669"/>
    <property type="project" value="InterPro"/>
</dbReference>
<evidence type="ECO:0000256" key="1">
    <source>
        <dbReference type="ARBA" id="ARBA00022741"/>
    </source>
</evidence>
<keyword evidence="9" id="KW-1185">Reference proteome</keyword>
<keyword evidence="3" id="KW-0805">Transcription regulation</keyword>
<dbReference type="CDD" id="cd00009">
    <property type="entry name" value="AAA"/>
    <property type="match status" value="1"/>
</dbReference>
<evidence type="ECO:0000313" key="8">
    <source>
        <dbReference type="EMBL" id="EGW23415.1"/>
    </source>
</evidence>
<keyword evidence="2" id="KW-0067">ATP-binding</keyword>
<dbReference type="Gene3D" id="3.40.50.300">
    <property type="entry name" value="P-loop containing nucleotide triphosphate hydrolases"/>
    <property type="match status" value="1"/>
</dbReference>
<dbReference type="Pfam" id="PF00158">
    <property type="entry name" value="Sigma54_activat"/>
    <property type="match status" value="1"/>
</dbReference>
<keyword evidence="5" id="KW-0804">Transcription</keyword>
<dbReference type="Proteomes" id="UP000004664">
    <property type="component" value="Unassembled WGS sequence"/>
</dbReference>
<evidence type="ECO:0000256" key="5">
    <source>
        <dbReference type="ARBA" id="ARBA00023163"/>
    </source>
</evidence>
<keyword evidence="1" id="KW-0547">Nucleotide-binding</keyword>
<reference evidence="8 9" key="1">
    <citation type="submission" date="2011-06" db="EMBL/GenBank/DDBJ databases">
        <title>Genomic sequence of Methylobacter tundripaludum SV96.</title>
        <authorList>
            <consortium name="US DOE Joint Genome Institute"/>
            <person name="Lucas S."/>
            <person name="Han J."/>
            <person name="Lapidus A."/>
            <person name="Cheng J.-F."/>
            <person name="Goodwin L."/>
            <person name="Pitluck S."/>
            <person name="Held B."/>
            <person name="Detter J.C."/>
            <person name="Han C."/>
            <person name="Tapia R."/>
            <person name="Land M."/>
            <person name="Hauser L."/>
            <person name="Kyrpides N."/>
            <person name="Ivanova N."/>
            <person name="Ovchinnikova G."/>
            <person name="Pagani I."/>
            <person name="Klotz M.G."/>
            <person name="Dispirito A.A."/>
            <person name="Murrell J.C."/>
            <person name="Dunfield P."/>
            <person name="Kalyuzhnaya M.G."/>
            <person name="Svenning M."/>
            <person name="Trotsenko Y.A."/>
            <person name="Stein L.Y."/>
            <person name="Woyke T."/>
        </authorList>
    </citation>
    <scope>NUCLEOTIDE SEQUENCE [LARGE SCALE GENOMIC DNA]</scope>
    <source>
        <strain evidence="9">ATCC BAA-1195 / DSM 17260 / SV96</strain>
    </source>
</reference>
<dbReference type="GO" id="GO:0003677">
    <property type="term" value="F:DNA binding"/>
    <property type="evidence" value="ECO:0007669"/>
    <property type="project" value="UniProtKB-KW"/>
</dbReference>
<dbReference type="OrthoDB" id="9804019at2"/>
<dbReference type="eggNOG" id="COG3829">
    <property type="taxonomic scope" value="Bacteria"/>
</dbReference>
<evidence type="ECO:0000256" key="2">
    <source>
        <dbReference type="ARBA" id="ARBA00022840"/>
    </source>
</evidence>
<organism evidence="8 9">
    <name type="scientific">Methylobacter tundripaludum (strain ATCC BAA-1195 / DSM 17260 / SV96)</name>
    <dbReference type="NCBI Taxonomy" id="697282"/>
    <lineage>
        <taxon>Bacteria</taxon>
        <taxon>Pseudomonadati</taxon>
        <taxon>Pseudomonadota</taxon>
        <taxon>Gammaproteobacteria</taxon>
        <taxon>Methylococcales</taxon>
        <taxon>Methylococcaceae</taxon>
        <taxon>Methylobacter</taxon>
    </lineage>
</organism>
<dbReference type="SMART" id="SM00382">
    <property type="entry name" value="AAA"/>
    <property type="match status" value="1"/>
</dbReference>
<dbReference type="PROSITE" id="PS00676">
    <property type="entry name" value="SIGMA54_INTERACT_2"/>
    <property type="match status" value="1"/>
</dbReference>
<evidence type="ECO:0000259" key="7">
    <source>
        <dbReference type="PROSITE" id="PS50045"/>
    </source>
</evidence>
<dbReference type="InterPro" id="IPR003593">
    <property type="entry name" value="AAA+_ATPase"/>
</dbReference>
<dbReference type="AlphaFoldDB" id="G3IXK6"/>
<dbReference type="InterPro" id="IPR002078">
    <property type="entry name" value="Sigma_54_int"/>
</dbReference>
<dbReference type="Gene3D" id="1.10.10.60">
    <property type="entry name" value="Homeodomain-like"/>
    <property type="match status" value="1"/>
</dbReference>
<evidence type="ECO:0000256" key="4">
    <source>
        <dbReference type="ARBA" id="ARBA00023125"/>
    </source>
</evidence>
<dbReference type="SUPFAM" id="SSF46689">
    <property type="entry name" value="Homeodomain-like"/>
    <property type="match status" value="1"/>
</dbReference>
<dbReference type="RefSeq" id="WP_006891606.1">
    <property type="nucleotide sequence ID" value="NZ_JH109152.1"/>
</dbReference>
<evidence type="ECO:0000256" key="3">
    <source>
        <dbReference type="ARBA" id="ARBA00023015"/>
    </source>
</evidence>
<dbReference type="Gene3D" id="1.10.8.60">
    <property type="match status" value="1"/>
</dbReference>
<dbReference type="PROSITE" id="PS50045">
    <property type="entry name" value="SIGMA54_INTERACT_4"/>
    <property type="match status" value="1"/>
</dbReference>
<dbReference type="InterPro" id="IPR009057">
    <property type="entry name" value="Homeodomain-like_sf"/>
</dbReference>
<dbReference type="GO" id="GO:0005524">
    <property type="term" value="F:ATP binding"/>
    <property type="evidence" value="ECO:0007669"/>
    <property type="project" value="UniProtKB-KW"/>
</dbReference>
<dbReference type="PANTHER" id="PTHR32071">
    <property type="entry name" value="TRANSCRIPTIONAL REGULATORY PROTEIN"/>
    <property type="match status" value="1"/>
</dbReference>
<gene>
    <name evidence="8" type="ORF">Mettu_2266</name>
</gene>
<accession>G3IXK6</accession>
<sequence>MDTLSDSILAASQAEQASTLLAFDELQSRSLSLSIRATALVFEDPVSRRLLEQIERIAPSDATVLIIGETGTGKELVARHVHALSKRSKNVFGALNCAALSENLIESELFGHEKGAFTGALTSKEGWFETANKGSLFLDEVGDLPFAMQAKLLRVLQEREVVKVGSRQPVPVDVRIIAATNVNLEEAVAASHFRADLYYRFNVATIQLSPLRDRPGDILPLARHFLKIYGARLGYGEIKLSLATELTLLNYDWPGNIRELENAIHRALLVCPGNRLRPEDFKLSGVRTLEQGSSVSTTSLESALQRLCEQAPPKLFEILEETVIRTAFEFCEENQVQTARLLDISRNVLRHKLGLYGMLPNTQKKSPDAYRETGVVRGGDAGKADPNNLYRLT</sequence>
<dbReference type="InterPro" id="IPR027417">
    <property type="entry name" value="P-loop_NTPase"/>
</dbReference>
<dbReference type="STRING" id="697282.Mettu_2266"/>
<dbReference type="InterPro" id="IPR025944">
    <property type="entry name" value="Sigma_54_int_dom_CS"/>
</dbReference>
<protein>
    <submittedName>
        <fullName evidence="8">Sigma54 specific transcriptional regulator, Fis family</fullName>
    </submittedName>
</protein>
<dbReference type="Pfam" id="PF25601">
    <property type="entry name" value="AAA_lid_14"/>
    <property type="match status" value="1"/>
</dbReference>
<feature type="domain" description="Sigma-54 factor interaction" evidence="7">
    <location>
        <begin position="40"/>
        <end position="269"/>
    </location>
</feature>
<name>G3IXK6_METTV</name>
<evidence type="ECO:0000313" key="9">
    <source>
        <dbReference type="Proteomes" id="UP000004664"/>
    </source>
</evidence>
<dbReference type="PANTHER" id="PTHR32071:SF21">
    <property type="entry name" value="TRANSCRIPTIONAL REGULATORY PROTEIN FLGR"/>
    <property type="match status" value="1"/>
</dbReference>
<keyword evidence="4" id="KW-0238">DNA-binding</keyword>
<dbReference type="PROSITE" id="PS00675">
    <property type="entry name" value="SIGMA54_INTERACT_1"/>
    <property type="match status" value="1"/>
</dbReference>
<dbReference type="InterPro" id="IPR025943">
    <property type="entry name" value="Sigma_54_int_dom_ATP-bd_2"/>
</dbReference>